<protein>
    <submittedName>
        <fullName evidence="2">N-acetylglucosamine kinase</fullName>
    </submittedName>
</protein>
<dbReference type="Pfam" id="PF01869">
    <property type="entry name" value="BcrAD_BadFG"/>
    <property type="match status" value="1"/>
</dbReference>
<dbReference type="PANTHER" id="PTHR43190">
    <property type="entry name" value="N-ACETYL-D-GLUCOSAMINE KINASE"/>
    <property type="match status" value="1"/>
</dbReference>
<gene>
    <name evidence="2" type="ORF">C7K55_08480</name>
</gene>
<keyword evidence="2" id="KW-0808">Transferase</keyword>
<dbReference type="CDD" id="cd24007">
    <property type="entry name" value="ASKHA_NBD_eukNAGK-like"/>
    <property type="match status" value="1"/>
</dbReference>
<dbReference type="OrthoDB" id="9772633at2"/>
<evidence type="ECO:0000313" key="3">
    <source>
        <dbReference type="Proteomes" id="UP000243002"/>
    </source>
</evidence>
<keyword evidence="3" id="KW-1185">Reference proteome</keyword>
<evidence type="ECO:0000259" key="1">
    <source>
        <dbReference type="Pfam" id="PF01869"/>
    </source>
</evidence>
<proteinExistence type="predicted"/>
<organism evidence="2 3">
    <name type="scientific">Cyanobium usitatum str. Tous</name>
    <dbReference type="NCBI Taxonomy" id="2116684"/>
    <lineage>
        <taxon>Bacteria</taxon>
        <taxon>Bacillati</taxon>
        <taxon>Cyanobacteriota</taxon>
        <taxon>Cyanophyceae</taxon>
        <taxon>Synechococcales</taxon>
        <taxon>Prochlorococcaceae</taxon>
        <taxon>Cyanobium</taxon>
    </lineage>
</organism>
<keyword evidence="2" id="KW-0418">Kinase</keyword>
<dbReference type="RefSeq" id="WP_106632297.1">
    <property type="nucleotide sequence ID" value="NZ_PXXO01000008.1"/>
</dbReference>
<dbReference type="InterPro" id="IPR052519">
    <property type="entry name" value="Euk-type_GlcNAc_Kinase"/>
</dbReference>
<dbReference type="InterPro" id="IPR043129">
    <property type="entry name" value="ATPase_NBD"/>
</dbReference>
<dbReference type="EMBL" id="PXXO01000008">
    <property type="protein sequence ID" value="PSJ05033.1"/>
    <property type="molecule type" value="Genomic_DNA"/>
</dbReference>
<dbReference type="Proteomes" id="UP000243002">
    <property type="component" value="Unassembled WGS sequence"/>
</dbReference>
<dbReference type="AlphaFoldDB" id="A0A2P7MUY2"/>
<dbReference type="PANTHER" id="PTHR43190:SF3">
    <property type="entry name" value="N-ACETYL-D-GLUCOSAMINE KINASE"/>
    <property type="match status" value="1"/>
</dbReference>
<feature type="domain" description="ATPase BadF/BadG/BcrA/BcrD type" evidence="1">
    <location>
        <begin position="9"/>
        <end position="283"/>
    </location>
</feature>
<reference evidence="2 3" key="1">
    <citation type="journal article" date="2018" name="Environ. Microbiol.">
        <title>Ecological and genomic features of two widespread freshwater picocyanobacteria.</title>
        <authorList>
            <person name="Cabello-Yeves P.J."/>
            <person name="Picazo A."/>
            <person name="Camacho A."/>
            <person name="Callieri C."/>
            <person name="Rosselli R."/>
            <person name="Roda-Garcia J.J."/>
            <person name="Coutinho F.H."/>
            <person name="Rodriguez-Valera F."/>
        </authorList>
    </citation>
    <scope>NUCLEOTIDE SEQUENCE [LARGE SCALE GENOMIC DNA]</scope>
    <source>
        <strain evidence="2 3">Tous</strain>
    </source>
</reference>
<evidence type="ECO:0000313" key="2">
    <source>
        <dbReference type="EMBL" id="PSJ05033.1"/>
    </source>
</evidence>
<name>A0A2P7MUY2_9CYAN</name>
<dbReference type="Gene3D" id="3.30.420.40">
    <property type="match status" value="2"/>
</dbReference>
<comment type="caution">
    <text evidence="2">The sequence shown here is derived from an EMBL/GenBank/DDBJ whole genome shotgun (WGS) entry which is preliminary data.</text>
</comment>
<accession>A0A2P7MUY2</accession>
<dbReference type="GO" id="GO:0016301">
    <property type="term" value="F:kinase activity"/>
    <property type="evidence" value="ECO:0007669"/>
    <property type="project" value="UniProtKB-KW"/>
</dbReference>
<dbReference type="SUPFAM" id="SSF53067">
    <property type="entry name" value="Actin-like ATPase domain"/>
    <property type="match status" value="2"/>
</dbReference>
<dbReference type="InterPro" id="IPR002731">
    <property type="entry name" value="ATPase_BadF"/>
</dbReference>
<sequence>MAEPSLIAGFDAGQTHTSCRLSDACSGELLGEGQGPGVCHLAAADGPTRFRQALQGSLAQARLHLPHAGTPLLAAGIGASGIEVGSSVQELGRQLAAEALQLPLERVVVTGDERTALRGAMGNHHQGGIVVISGTGTIAVGRNPAGQEHRCSGWGWLLDGAGSATDIGRDGLALSLAMADGRQPDSPLRARIWAGLNVSPGDPQAAQAIKALVVEPGFGAAGFARLAPLVADAANEGDAGAAAVVERSAQALALMAATICTRLQLSAPRVWPMGGALEHLALLRCRLEACLGECCPGAQLQVPAADACSGALSLARECLEARPR</sequence>